<dbReference type="SUPFAM" id="SSF56214">
    <property type="entry name" value="4'-phosphopantetheinyl transferase"/>
    <property type="match status" value="2"/>
</dbReference>
<dbReference type="InterPro" id="IPR008278">
    <property type="entry name" value="4-PPantetheinyl_Trfase_dom"/>
</dbReference>
<evidence type="ECO:0000256" key="1">
    <source>
        <dbReference type="ARBA" id="ARBA00010990"/>
    </source>
</evidence>
<name>A0ABV7XL94_9GAMM</name>
<comment type="similarity">
    <text evidence="1">Belongs to the P-Pant transferase superfamily. Gsp/Sfp/HetI/AcpT family.</text>
</comment>
<comment type="caution">
    <text evidence="4">The sequence shown here is derived from an EMBL/GenBank/DDBJ whole genome shotgun (WGS) entry which is preliminary data.</text>
</comment>
<feature type="domain" description="4'-phosphopantetheinyl transferase" evidence="3">
    <location>
        <begin position="92"/>
        <end position="185"/>
    </location>
</feature>
<proteinExistence type="inferred from homology"/>
<protein>
    <submittedName>
        <fullName evidence="4">4'-phosphopantetheinyl transferase family protein</fullName>
    </submittedName>
</protein>
<dbReference type="PANTHER" id="PTHR12215:SF10">
    <property type="entry name" value="L-AMINOADIPATE-SEMIALDEHYDE DEHYDROGENASE-PHOSPHOPANTETHEINYL TRANSFERASE"/>
    <property type="match status" value="1"/>
</dbReference>
<evidence type="ECO:0000313" key="4">
    <source>
        <dbReference type="EMBL" id="MFC3716038.1"/>
    </source>
</evidence>
<dbReference type="GO" id="GO:0016740">
    <property type="term" value="F:transferase activity"/>
    <property type="evidence" value="ECO:0007669"/>
    <property type="project" value="UniProtKB-KW"/>
</dbReference>
<evidence type="ECO:0000259" key="3">
    <source>
        <dbReference type="Pfam" id="PF01648"/>
    </source>
</evidence>
<dbReference type="RefSeq" id="WP_386743161.1">
    <property type="nucleotide sequence ID" value="NZ_JBHRYA010000007.1"/>
</dbReference>
<keyword evidence="2 4" id="KW-0808">Transferase</keyword>
<reference evidence="5" key="1">
    <citation type="journal article" date="2019" name="Int. J. Syst. Evol. Microbiol.">
        <title>The Global Catalogue of Microorganisms (GCM) 10K type strain sequencing project: providing services to taxonomists for standard genome sequencing and annotation.</title>
        <authorList>
            <consortium name="The Broad Institute Genomics Platform"/>
            <consortium name="The Broad Institute Genome Sequencing Center for Infectious Disease"/>
            <person name="Wu L."/>
            <person name="Ma J."/>
        </authorList>
    </citation>
    <scope>NUCLEOTIDE SEQUENCE [LARGE SCALE GENOMIC DNA]</scope>
    <source>
        <strain evidence="5">KCTC 42441</strain>
    </source>
</reference>
<keyword evidence="5" id="KW-1185">Reference proteome</keyword>
<evidence type="ECO:0000313" key="5">
    <source>
        <dbReference type="Proteomes" id="UP001595705"/>
    </source>
</evidence>
<dbReference type="Pfam" id="PF01648">
    <property type="entry name" value="ACPS"/>
    <property type="match status" value="1"/>
</dbReference>
<gene>
    <name evidence="4" type="ORF">ACFONC_07735</name>
</gene>
<dbReference type="InterPro" id="IPR037143">
    <property type="entry name" value="4-PPantetheinyl_Trfase_dom_sf"/>
</dbReference>
<organism evidence="4 5">
    <name type="scientific">Luteimonas soli</name>
    <dbReference type="NCBI Taxonomy" id="1648966"/>
    <lineage>
        <taxon>Bacteria</taxon>
        <taxon>Pseudomonadati</taxon>
        <taxon>Pseudomonadota</taxon>
        <taxon>Gammaproteobacteria</taxon>
        <taxon>Lysobacterales</taxon>
        <taxon>Lysobacteraceae</taxon>
        <taxon>Luteimonas</taxon>
    </lineage>
</organism>
<dbReference type="PANTHER" id="PTHR12215">
    <property type="entry name" value="PHOSPHOPANTETHEINE TRANSFERASE"/>
    <property type="match status" value="1"/>
</dbReference>
<evidence type="ECO:0000256" key="2">
    <source>
        <dbReference type="ARBA" id="ARBA00022679"/>
    </source>
</evidence>
<dbReference type="Proteomes" id="UP001595705">
    <property type="component" value="Unassembled WGS sequence"/>
</dbReference>
<dbReference type="EMBL" id="JBHRYA010000007">
    <property type="protein sequence ID" value="MFC3716038.1"/>
    <property type="molecule type" value="Genomic_DNA"/>
</dbReference>
<dbReference type="InterPro" id="IPR050559">
    <property type="entry name" value="P-Pant_transferase_sf"/>
</dbReference>
<dbReference type="Gene3D" id="3.90.470.20">
    <property type="entry name" value="4'-phosphopantetheinyl transferase domain"/>
    <property type="match status" value="1"/>
</dbReference>
<sequence length="207" mass="22484">MPDAKPRFMFSPPQPLAVGPLRCAWAPHQHGTPAEALVRPWLADALGQPADALPLRRDVHGRPRLETPAAGVDVSWSHSGERLLVALGRGVQVGADLELLRPRPRALALAERFFVRSETDALLALPADAREAAFVRLWCAKEAVLKAHGRGLAFGLDRLEFALRGDDWALVACDLALGRPSDWTLHAFTPMPGYLASLAWRPAPPPA</sequence>
<accession>A0ABV7XL94</accession>